<comment type="caution">
    <text evidence="2">The sequence shown here is derived from an EMBL/GenBank/DDBJ whole genome shotgun (WGS) entry which is preliminary data.</text>
</comment>
<dbReference type="Proteomes" id="UP000234789">
    <property type="component" value="Unassembled WGS sequence"/>
</dbReference>
<dbReference type="RefSeq" id="WP_028599112.1">
    <property type="nucleotide sequence ID" value="NZ_BIMM01000046.1"/>
</dbReference>
<dbReference type="InterPro" id="IPR010368">
    <property type="entry name" value="Com_YlbF"/>
</dbReference>
<evidence type="ECO:0000313" key="2">
    <source>
        <dbReference type="EMBL" id="PLT47030.1"/>
    </source>
</evidence>
<dbReference type="InterPro" id="IPR023378">
    <property type="entry name" value="YheA/YmcA-like_dom_sf"/>
</dbReference>
<evidence type="ECO:0000256" key="1">
    <source>
        <dbReference type="HAMAP-Rule" id="MF_01526"/>
    </source>
</evidence>
<dbReference type="Gene3D" id="1.20.1500.10">
    <property type="entry name" value="YheA/YmcA-like"/>
    <property type="match status" value="1"/>
</dbReference>
<gene>
    <name evidence="2" type="ORF">B8V81_1254</name>
</gene>
<dbReference type="OrthoDB" id="9811402at2"/>
<dbReference type="SUPFAM" id="SSF158622">
    <property type="entry name" value="YheA/YmcA-like"/>
    <property type="match status" value="1"/>
</dbReference>
<comment type="similarity">
    <text evidence="1">Belongs to the UPF0342 family.</text>
</comment>
<reference evidence="2 3" key="1">
    <citation type="submission" date="2017-05" db="EMBL/GenBank/DDBJ databases">
        <title>Functional genome analysis of Paenibacillus pasadenensis strain R16: insights on endophytic life style and antifungal activity.</title>
        <authorList>
            <person name="Passera A."/>
            <person name="Marcolungo L."/>
            <person name="Casati P."/>
            <person name="Brasca M."/>
            <person name="Quaglino F."/>
            <person name="Delledonne M."/>
        </authorList>
    </citation>
    <scope>NUCLEOTIDE SEQUENCE [LARGE SCALE GENOMIC DNA]</scope>
    <source>
        <strain evidence="2 3">R16</strain>
    </source>
</reference>
<protein>
    <recommendedName>
        <fullName evidence="1">UPF0342 protein B8V81_1254</fullName>
    </recommendedName>
</protein>
<dbReference type="EMBL" id="NFEZ01000003">
    <property type="protein sequence ID" value="PLT47030.1"/>
    <property type="molecule type" value="Genomic_DNA"/>
</dbReference>
<accession>A0A2N5N9S0</accession>
<evidence type="ECO:0000313" key="3">
    <source>
        <dbReference type="Proteomes" id="UP000234789"/>
    </source>
</evidence>
<dbReference type="HAMAP" id="MF_01526">
    <property type="entry name" value="UPF0342"/>
    <property type="match status" value="1"/>
</dbReference>
<organism evidence="2 3">
    <name type="scientific">Paenibacillus pasadenensis</name>
    <dbReference type="NCBI Taxonomy" id="217090"/>
    <lineage>
        <taxon>Bacteria</taxon>
        <taxon>Bacillati</taxon>
        <taxon>Bacillota</taxon>
        <taxon>Bacilli</taxon>
        <taxon>Bacillales</taxon>
        <taxon>Paenibacillaceae</taxon>
        <taxon>Paenibacillus</taxon>
    </lineage>
</organism>
<proteinExistence type="inferred from homology"/>
<dbReference type="AlphaFoldDB" id="A0A2N5N9S0"/>
<keyword evidence="3" id="KW-1185">Reference proteome</keyword>
<sequence>MSVYDKAYELAKALEDSHEAKTMRAARAAADADPDARRMLFDFQKKQVDLQQRMMSGEEPSADELEGMSRLYEVLSLNPLVQKYFEAEKRLSVVVEDVNRIIGNSLQSLLLSSE</sequence>
<name>A0A2N5N9S0_9BACL</name>
<dbReference type="Pfam" id="PF06133">
    <property type="entry name" value="Com_YlbF"/>
    <property type="match status" value="1"/>
</dbReference>